<evidence type="ECO:0000313" key="2">
    <source>
        <dbReference type="EMBL" id="MCC3265030.1"/>
    </source>
</evidence>
<protein>
    <submittedName>
        <fullName evidence="2">Uncharacterized protein</fullName>
    </submittedName>
</protein>
<evidence type="ECO:0000313" key="3">
    <source>
        <dbReference type="Proteomes" id="UP001139168"/>
    </source>
</evidence>
<name>A0ABS8GEI8_9MICC</name>
<reference evidence="2" key="1">
    <citation type="submission" date="2021-10" db="EMBL/GenBank/DDBJ databases">
        <title>Novel species in genus Arthrobacter.</title>
        <authorList>
            <person name="Liu Y."/>
        </authorList>
    </citation>
    <scope>NUCLEOTIDE SEQUENCE</scope>
    <source>
        <strain evidence="2">Zg-Y786</strain>
    </source>
</reference>
<proteinExistence type="predicted"/>
<dbReference type="RefSeq" id="WP_227889878.1">
    <property type="nucleotide sequence ID" value="NZ_JAJFZQ010000003.1"/>
</dbReference>
<accession>A0ABS8GEI8</accession>
<sequence>MQQTLVFDFDSLEQKSAFRSLVSDEDLFCDPTAGGSPEGKVSFPGMLRAADLLSREILLLDVHLLDGAFFLSRGPAAVRTILARTASFDQTFAVVAREASLEESLRALLLGNNSSSPVLTEFEFSSLSMYWTSPVHLGRVLKTRSSERLRSCAKSEVARTVAAELQAAWESADPGHHIQTPTGHFAALAAAWESWFEEASAGHICVRTWGSNVFSFEAALQRRPYSGPTPDGVPEVGDAVASLQRIKRRTSALSYLEEHARHLTGCGEALEDWWMSVYFDALARQHGTNWLRFSDDKSLKETGRRTWFRRRSGVEEGDAPIQFQGSLVATLHDMPPQAYAVMRHQARQAIREWQDSPSQKTSDGLAYAVAQSNMAVSLFEDRKAMWRRIGLTVFPAAVGALTGGLLSNLIVGVGSAIATVVLGVPLVEFAELHETRKKKMRAHIHFPAAPH</sequence>
<keyword evidence="1" id="KW-0812">Transmembrane</keyword>
<dbReference type="Proteomes" id="UP001139168">
    <property type="component" value="Unassembled WGS sequence"/>
</dbReference>
<keyword evidence="3" id="KW-1185">Reference proteome</keyword>
<evidence type="ECO:0000256" key="1">
    <source>
        <dbReference type="SAM" id="Phobius"/>
    </source>
</evidence>
<feature type="transmembrane region" description="Helical" evidence="1">
    <location>
        <begin position="413"/>
        <end position="432"/>
    </location>
</feature>
<keyword evidence="1" id="KW-0472">Membrane</keyword>
<keyword evidence="1" id="KW-1133">Transmembrane helix</keyword>
<gene>
    <name evidence="2" type="ORF">LJ752_03095</name>
</gene>
<dbReference type="EMBL" id="JAJFZQ010000003">
    <property type="protein sequence ID" value="MCC3265030.1"/>
    <property type="molecule type" value="Genomic_DNA"/>
</dbReference>
<organism evidence="2 3">
    <name type="scientific">Arthrobacter gengyunqii</name>
    <dbReference type="NCBI Taxonomy" id="2886940"/>
    <lineage>
        <taxon>Bacteria</taxon>
        <taxon>Bacillati</taxon>
        <taxon>Actinomycetota</taxon>
        <taxon>Actinomycetes</taxon>
        <taxon>Micrococcales</taxon>
        <taxon>Micrococcaceae</taxon>
        <taxon>Arthrobacter</taxon>
    </lineage>
</organism>
<comment type="caution">
    <text evidence="2">The sequence shown here is derived from an EMBL/GenBank/DDBJ whole genome shotgun (WGS) entry which is preliminary data.</text>
</comment>